<feature type="region of interest" description="Disordered" evidence="4">
    <location>
        <begin position="84"/>
        <end position="103"/>
    </location>
</feature>
<evidence type="ECO:0000256" key="2">
    <source>
        <dbReference type="ARBA" id="ARBA00022729"/>
    </source>
</evidence>
<dbReference type="OrthoDB" id="8561436at2"/>
<dbReference type="NCBIfam" id="TIGR03170">
    <property type="entry name" value="flgA_cterm"/>
    <property type="match status" value="1"/>
</dbReference>
<dbReference type="GO" id="GO:0042597">
    <property type="term" value="C:periplasmic space"/>
    <property type="evidence" value="ECO:0007669"/>
    <property type="project" value="UniProtKB-SubCell"/>
</dbReference>
<evidence type="ECO:0000259" key="5">
    <source>
        <dbReference type="SMART" id="SM00858"/>
    </source>
</evidence>
<evidence type="ECO:0000313" key="7">
    <source>
        <dbReference type="Proteomes" id="UP000198638"/>
    </source>
</evidence>
<dbReference type="Proteomes" id="UP000198638">
    <property type="component" value="Unassembled WGS sequence"/>
</dbReference>
<dbReference type="Gene3D" id="3.90.1210.10">
    <property type="entry name" value="Antifreeze-like/N-acetylneuraminic acid synthase C-terminal domain"/>
    <property type="match status" value="1"/>
</dbReference>
<keyword evidence="6" id="KW-0969">Cilium</keyword>
<dbReference type="RefSeq" id="WP_090535168.1">
    <property type="nucleotide sequence ID" value="NZ_FNRQ01000005.1"/>
</dbReference>
<dbReference type="SMART" id="SM00858">
    <property type="entry name" value="SAF"/>
    <property type="match status" value="1"/>
</dbReference>
<comment type="subcellular location">
    <subcellularLocation>
        <location evidence="1">Periplasm</location>
    </subcellularLocation>
</comment>
<name>A0A1H4G3T3_9BURK</name>
<evidence type="ECO:0000256" key="3">
    <source>
        <dbReference type="ARBA" id="ARBA00022764"/>
    </source>
</evidence>
<keyword evidence="2" id="KW-0732">Signal</keyword>
<dbReference type="Gene3D" id="2.30.30.760">
    <property type="match status" value="1"/>
</dbReference>
<dbReference type="EMBL" id="FNRQ01000005">
    <property type="protein sequence ID" value="SEB04077.1"/>
    <property type="molecule type" value="Genomic_DNA"/>
</dbReference>
<keyword evidence="7" id="KW-1185">Reference proteome</keyword>
<reference evidence="7" key="1">
    <citation type="submission" date="2016-10" db="EMBL/GenBank/DDBJ databases">
        <authorList>
            <person name="Varghese N."/>
            <person name="Submissions S."/>
        </authorList>
    </citation>
    <scope>NUCLEOTIDE SEQUENCE [LARGE SCALE GENOMIC DNA]</scope>
    <source>
        <strain evidence="7">LMG 24000</strain>
    </source>
</reference>
<dbReference type="PANTHER" id="PTHR36307">
    <property type="entry name" value="FLAGELLA BASAL BODY P-RING FORMATION PROTEIN FLGA"/>
    <property type="match status" value="1"/>
</dbReference>
<accession>A0A1H4G3T3</accession>
<dbReference type="CDD" id="cd11614">
    <property type="entry name" value="SAF_CpaB_FlgA_like"/>
    <property type="match status" value="1"/>
</dbReference>
<keyword evidence="6" id="KW-0966">Cell projection</keyword>
<dbReference type="PANTHER" id="PTHR36307:SF1">
    <property type="entry name" value="FLAGELLA BASAL BODY P-RING FORMATION PROTEIN FLGA"/>
    <property type="match status" value="1"/>
</dbReference>
<evidence type="ECO:0000256" key="1">
    <source>
        <dbReference type="ARBA" id="ARBA00004418"/>
    </source>
</evidence>
<dbReference type="Pfam" id="PF17656">
    <property type="entry name" value="ChapFlgA_N"/>
    <property type="match status" value="1"/>
</dbReference>
<feature type="domain" description="SAF" evidence="5">
    <location>
        <begin position="327"/>
        <end position="389"/>
    </location>
</feature>
<keyword evidence="3" id="KW-0574">Periplasm</keyword>
<dbReference type="GO" id="GO:0044780">
    <property type="term" value="P:bacterial-type flagellum assembly"/>
    <property type="evidence" value="ECO:0007669"/>
    <property type="project" value="InterPro"/>
</dbReference>
<evidence type="ECO:0000256" key="4">
    <source>
        <dbReference type="SAM" id="MobiDB-lite"/>
    </source>
</evidence>
<gene>
    <name evidence="6" type="ORF">SAMN05192564_105284</name>
</gene>
<dbReference type="InterPro" id="IPR013974">
    <property type="entry name" value="SAF"/>
</dbReference>
<dbReference type="STRING" id="83784.SAMN05192564_105284"/>
<dbReference type="AlphaFoldDB" id="A0A1H4G3T3"/>
<proteinExistence type="predicted"/>
<protein>
    <submittedName>
        <fullName evidence="6">Flagella basal body P-ring formation protein FlgA</fullName>
    </submittedName>
</protein>
<dbReference type="InterPro" id="IPR041231">
    <property type="entry name" value="FlgA_N"/>
</dbReference>
<dbReference type="Pfam" id="PF13144">
    <property type="entry name" value="ChapFlgA"/>
    <property type="match status" value="1"/>
</dbReference>
<sequence length="451" mass="45226">MSLPASVLPHTARRAGARTARTLAAWLVLAVGAAGVALPSSASAEDAGGPIVIAGPAETNPGALAAMAERMDAPVPTAAAQRAAMGATRTPAGLASSNDGNNTDRFASAAHADGAIVIPGAGEAPAATPAQGMMRVSMQPATREVMPVVVTPAQPAAVRMAAPAQPVTVNPPAGNAAAGFDTLASRGEPPQLGAGTGNATRAVGAYTAARGVPASQPKTQAAAPQVVQPVQASQAAQAAPPVPAGQQDGEVVRRAALAFLQQQVVGLPGKVEITIAPVFPRGLAACTTLEPFMPTGTRLWGRTTVGVRCAGARPWTMYMQARITVHGTYYVASRPMNPGETLSAADLVAREGDLTMLPQAVVTDPSQAVGSATTMRVSAGLPLRLDMLKSASSVTIGQTVKVVAQGQGFAISAEGSAMNNAAPGQPVRVKTSSGQVIQGIVKNGGTVEIQL</sequence>
<organism evidence="6 7">
    <name type="scientific">Paraburkholderia sartisoli</name>
    <dbReference type="NCBI Taxonomy" id="83784"/>
    <lineage>
        <taxon>Bacteria</taxon>
        <taxon>Pseudomonadati</taxon>
        <taxon>Pseudomonadota</taxon>
        <taxon>Betaproteobacteria</taxon>
        <taxon>Burkholderiales</taxon>
        <taxon>Burkholderiaceae</taxon>
        <taxon>Paraburkholderia</taxon>
    </lineage>
</organism>
<dbReference type="InterPro" id="IPR017585">
    <property type="entry name" value="SAF_FlgA"/>
</dbReference>
<evidence type="ECO:0000313" key="6">
    <source>
        <dbReference type="EMBL" id="SEB04077.1"/>
    </source>
</evidence>
<keyword evidence="6" id="KW-0282">Flagellum</keyword>
<dbReference type="InterPro" id="IPR039246">
    <property type="entry name" value="Flagellar_FlgA"/>
</dbReference>